<dbReference type="AlphaFoldDB" id="A0AAN5AMI2"/>
<comment type="caution">
    <text evidence="1">The sequence shown here is derived from an EMBL/GenBank/DDBJ whole genome shotgun (WGS) entry which is preliminary data.</text>
</comment>
<proteinExistence type="predicted"/>
<dbReference type="Proteomes" id="UP001310022">
    <property type="component" value="Unassembled WGS sequence"/>
</dbReference>
<reference evidence="1 2" key="1">
    <citation type="submission" date="2021-12" db="EMBL/GenBank/DDBJ databases">
        <title>Genome sequencing of bacteria with rrn-lacking chromosome and rrn-plasmid.</title>
        <authorList>
            <person name="Anda M."/>
            <person name="Iwasaki W."/>
        </authorList>
    </citation>
    <scope>NUCLEOTIDE SEQUENCE [LARGE SCALE GENOMIC DNA]</scope>
    <source>
        <strain evidence="1 2">NBRC 15940</strain>
    </source>
</reference>
<protein>
    <submittedName>
        <fullName evidence="1">Uncharacterized protein</fullName>
    </submittedName>
</protein>
<dbReference type="EMBL" id="BQKE01000005">
    <property type="protein sequence ID" value="GJM64479.1"/>
    <property type="molecule type" value="Genomic_DNA"/>
</dbReference>
<accession>A0AAN5AMI2</accession>
<gene>
    <name evidence="1" type="ORF">PEDI_50310</name>
</gene>
<keyword evidence="2" id="KW-1185">Reference proteome</keyword>
<sequence length="37" mass="3921">MGANTGAYEQSMLCIREVKGSGASMIKAISLKNIYIA</sequence>
<evidence type="ECO:0000313" key="2">
    <source>
        <dbReference type="Proteomes" id="UP001310022"/>
    </source>
</evidence>
<evidence type="ECO:0000313" key="1">
    <source>
        <dbReference type="EMBL" id="GJM64479.1"/>
    </source>
</evidence>
<organism evidence="1 2">
    <name type="scientific">Persicobacter diffluens</name>
    <dbReference type="NCBI Taxonomy" id="981"/>
    <lineage>
        <taxon>Bacteria</taxon>
        <taxon>Pseudomonadati</taxon>
        <taxon>Bacteroidota</taxon>
        <taxon>Cytophagia</taxon>
        <taxon>Cytophagales</taxon>
        <taxon>Persicobacteraceae</taxon>
        <taxon>Persicobacter</taxon>
    </lineage>
</organism>
<name>A0AAN5AMI2_9BACT</name>